<protein>
    <submittedName>
        <fullName evidence="1">Uncharacterized protein</fullName>
    </submittedName>
</protein>
<dbReference type="EMBL" id="BAAAEM010000002">
    <property type="protein sequence ID" value="GAA0465473.1"/>
    <property type="molecule type" value="Genomic_DNA"/>
</dbReference>
<keyword evidence="2" id="KW-1185">Reference proteome</keyword>
<reference evidence="1 2" key="1">
    <citation type="journal article" date="2019" name="Int. J. Syst. Evol. Microbiol.">
        <title>The Global Catalogue of Microorganisms (GCM) 10K type strain sequencing project: providing services to taxonomists for standard genome sequencing and annotation.</title>
        <authorList>
            <consortium name="The Broad Institute Genomics Platform"/>
            <consortium name="The Broad Institute Genome Sequencing Center for Infectious Disease"/>
            <person name="Wu L."/>
            <person name="Ma J."/>
        </authorList>
    </citation>
    <scope>NUCLEOTIDE SEQUENCE [LARGE SCALE GENOMIC DNA]</scope>
    <source>
        <strain evidence="1 2">JCM 14162</strain>
    </source>
</reference>
<comment type="caution">
    <text evidence="1">The sequence shown here is derived from an EMBL/GenBank/DDBJ whole genome shotgun (WGS) entry which is preliminary data.</text>
</comment>
<sequence>MAVFKNPKFEKKIVASNGDKETDRGSYLKGKLELRSQYDGNCEIDYKADNDSKEISQITVAAHIGFCGNNRLRFAPFHFGST</sequence>
<gene>
    <name evidence="1" type="ORF">GCM10009096_02570</name>
</gene>
<proteinExistence type="predicted"/>
<evidence type="ECO:0000313" key="2">
    <source>
        <dbReference type="Proteomes" id="UP001500713"/>
    </source>
</evidence>
<dbReference type="Proteomes" id="UP001500713">
    <property type="component" value="Unassembled WGS sequence"/>
</dbReference>
<accession>A0ABN1A1S9</accession>
<organism evidence="1 2">
    <name type="scientific">Parasphingorhabdus litoris</name>
    <dbReference type="NCBI Taxonomy" id="394733"/>
    <lineage>
        <taxon>Bacteria</taxon>
        <taxon>Pseudomonadati</taxon>
        <taxon>Pseudomonadota</taxon>
        <taxon>Alphaproteobacteria</taxon>
        <taxon>Sphingomonadales</taxon>
        <taxon>Sphingomonadaceae</taxon>
        <taxon>Parasphingorhabdus</taxon>
    </lineage>
</organism>
<name>A0ABN1A1S9_9SPHN</name>
<evidence type="ECO:0000313" key="1">
    <source>
        <dbReference type="EMBL" id="GAA0465473.1"/>
    </source>
</evidence>